<keyword evidence="2" id="KW-1185">Reference proteome</keyword>
<dbReference type="AlphaFoldDB" id="A0A6G6SJQ6"/>
<dbReference type="Proteomes" id="UP000503287">
    <property type="component" value="Chromosome"/>
</dbReference>
<dbReference type="EMBL" id="CP047344">
    <property type="protein sequence ID" value="QIF94657.1"/>
    <property type="molecule type" value="Genomic_DNA"/>
</dbReference>
<evidence type="ECO:0000313" key="2">
    <source>
        <dbReference type="Proteomes" id="UP000503287"/>
    </source>
</evidence>
<accession>A0A6G6SJQ6</accession>
<organism evidence="1 2">
    <name type="scientific">Proteus vulgaris</name>
    <dbReference type="NCBI Taxonomy" id="585"/>
    <lineage>
        <taxon>Bacteria</taxon>
        <taxon>Pseudomonadati</taxon>
        <taxon>Pseudomonadota</taxon>
        <taxon>Gammaproteobacteria</taxon>
        <taxon>Enterobacterales</taxon>
        <taxon>Morganellaceae</taxon>
        <taxon>Proteus</taxon>
    </lineage>
</organism>
<reference evidence="1 2" key="1">
    <citation type="submission" date="2020-01" db="EMBL/GenBank/DDBJ databases">
        <title>The genomic epidemiology of tigecycline resistance gene tet(X) variants in a swine farm in China.</title>
        <authorList>
            <person name="Peng K."/>
            <person name="Li R."/>
        </authorList>
    </citation>
    <scope>NUCLEOTIDE SEQUENCE [LARGE SCALE GENOMIC DNA]</scope>
    <source>
        <strain evidence="1 2">ZN3</strain>
    </source>
</reference>
<sequence>MIHERCTFLALVLPEILYRKKTLPMTMCVKESCGVKFKETQYIGVGSNGDNKIKVIERLIKCTNLIVSVDK</sequence>
<protein>
    <submittedName>
        <fullName evidence="1">Uncharacterized protein</fullName>
    </submittedName>
</protein>
<proteinExistence type="predicted"/>
<gene>
    <name evidence="1" type="ORF">GTH24_12425</name>
</gene>
<dbReference type="OrthoDB" id="6457261at2"/>
<name>A0A6G6SJQ6_PROVU</name>
<evidence type="ECO:0000313" key="1">
    <source>
        <dbReference type="EMBL" id="QIF94657.1"/>
    </source>
</evidence>